<dbReference type="KEGG" id="tre:TRIREDRAFT_109120"/>
<keyword evidence="3" id="KW-1185">Reference proteome</keyword>
<keyword evidence="1" id="KW-1133">Transmembrane helix</keyword>
<evidence type="ECO:0000256" key="1">
    <source>
        <dbReference type="SAM" id="Phobius"/>
    </source>
</evidence>
<dbReference type="VEuPathDB" id="FungiDB:TRIREDRAFT_109120"/>
<gene>
    <name evidence="2" type="ORF">TRIREDRAFT_109120</name>
</gene>
<dbReference type="AlphaFoldDB" id="G0RN83"/>
<organism evidence="3">
    <name type="scientific">Hypocrea jecorina (strain QM6a)</name>
    <name type="common">Trichoderma reesei</name>
    <dbReference type="NCBI Taxonomy" id="431241"/>
    <lineage>
        <taxon>Eukaryota</taxon>
        <taxon>Fungi</taxon>
        <taxon>Dikarya</taxon>
        <taxon>Ascomycota</taxon>
        <taxon>Pezizomycotina</taxon>
        <taxon>Sordariomycetes</taxon>
        <taxon>Hypocreomycetidae</taxon>
        <taxon>Hypocreales</taxon>
        <taxon>Hypocreaceae</taxon>
        <taxon>Trichoderma</taxon>
    </lineage>
</organism>
<reference evidence="2 3" key="1">
    <citation type="journal article" date="2008" name="Nat. Biotechnol.">
        <title>Genome sequencing and analysis of the biomass-degrading fungus Trichoderma reesei (syn. Hypocrea jecorina).</title>
        <authorList>
            <person name="Martinez D."/>
            <person name="Berka R.M."/>
            <person name="Henrissat B."/>
            <person name="Saloheimo M."/>
            <person name="Arvas M."/>
            <person name="Baker S.E."/>
            <person name="Chapman J."/>
            <person name="Chertkov O."/>
            <person name="Coutinho P.M."/>
            <person name="Cullen D."/>
            <person name="Danchin E.G."/>
            <person name="Grigoriev I.V."/>
            <person name="Harris P."/>
            <person name="Jackson M."/>
            <person name="Kubicek C.P."/>
            <person name="Han C.S."/>
            <person name="Ho I."/>
            <person name="Larrondo L.F."/>
            <person name="de Leon A.L."/>
            <person name="Magnuson J.K."/>
            <person name="Merino S."/>
            <person name="Misra M."/>
            <person name="Nelson B."/>
            <person name="Putnam N."/>
            <person name="Robbertse B."/>
            <person name="Salamov A.A."/>
            <person name="Schmoll M."/>
            <person name="Terry A."/>
            <person name="Thayer N."/>
            <person name="Westerholm-Parvinen A."/>
            <person name="Schoch C.L."/>
            <person name="Yao J."/>
            <person name="Barabote R."/>
            <person name="Nelson M.A."/>
            <person name="Detter C."/>
            <person name="Bruce D."/>
            <person name="Kuske C.R."/>
            <person name="Xie G."/>
            <person name="Richardson P."/>
            <person name="Rokhsar D.S."/>
            <person name="Lucas S.M."/>
            <person name="Rubin E.M."/>
            <person name="Dunn-Coleman N."/>
            <person name="Ward M."/>
            <person name="Brettin T.S."/>
        </authorList>
    </citation>
    <scope>NUCLEOTIDE SEQUENCE [LARGE SCALE GENOMIC DNA]</scope>
    <source>
        <strain evidence="2 3">QM6a</strain>
    </source>
</reference>
<evidence type="ECO:0000313" key="2">
    <source>
        <dbReference type="EMBL" id="EGR47226.1"/>
    </source>
</evidence>
<dbReference type="GeneID" id="18481813"/>
<name>G0RN83_HYPJQ</name>
<evidence type="ECO:0000313" key="3">
    <source>
        <dbReference type="Proteomes" id="UP000008984"/>
    </source>
</evidence>
<keyword evidence="1" id="KW-0812">Transmembrane</keyword>
<keyword evidence="1" id="KW-0472">Membrane</keyword>
<sequence length="64" mass="7618">MHFFKKLEVVLKFKLVRRVNKFFFYYKLLYIFSIASIGLGKQNINFTKILSKNITIILKLSITS</sequence>
<dbReference type="RefSeq" id="XP_006966807.1">
    <property type="nucleotide sequence ID" value="XM_006966745.1"/>
</dbReference>
<dbReference type="EMBL" id="GL985069">
    <property type="protein sequence ID" value="EGR47226.1"/>
    <property type="molecule type" value="Genomic_DNA"/>
</dbReference>
<dbReference type="Proteomes" id="UP000008984">
    <property type="component" value="Unassembled WGS sequence"/>
</dbReference>
<proteinExistence type="predicted"/>
<protein>
    <submittedName>
        <fullName evidence="2">Predicted protein</fullName>
    </submittedName>
</protein>
<dbReference type="HOGENOM" id="CLU_2867952_0_0_1"/>
<accession>G0RN83</accession>
<feature type="transmembrane region" description="Helical" evidence="1">
    <location>
        <begin position="22"/>
        <end position="40"/>
    </location>
</feature>